<dbReference type="SUPFAM" id="SSF53098">
    <property type="entry name" value="Ribonuclease H-like"/>
    <property type="match status" value="1"/>
</dbReference>
<organism evidence="1 2">
    <name type="scientific">Gigaspora margarita</name>
    <dbReference type="NCBI Taxonomy" id="4874"/>
    <lineage>
        <taxon>Eukaryota</taxon>
        <taxon>Fungi</taxon>
        <taxon>Fungi incertae sedis</taxon>
        <taxon>Mucoromycota</taxon>
        <taxon>Glomeromycotina</taxon>
        <taxon>Glomeromycetes</taxon>
        <taxon>Diversisporales</taxon>
        <taxon>Gigasporaceae</taxon>
        <taxon>Gigaspora</taxon>
    </lineage>
</organism>
<keyword evidence="2" id="KW-1185">Reference proteome</keyword>
<gene>
    <name evidence="1" type="ORF">GMARGA_LOCUS17748</name>
</gene>
<sequence length="201" mass="22860">DALATMELFRVNRDFWDDMIPTRDFRVTKTSEPTLAPCPTSVPVCLLQTLSLMSARFGSGRKTIFIPLQVTLVDYGNNVVINEYILQNITDLQTNFTGIIPEIYYAEARNFTDVQRSVINETDDKIIIGYSLLPSIKLLKLDHKYEKMRELQRSPPIRFDPILRNRPPSLDVFAKNELNISLLNNSLPSCSKGNNGIVPKI</sequence>
<dbReference type="InterPro" id="IPR036397">
    <property type="entry name" value="RNaseH_sf"/>
</dbReference>
<dbReference type="EMBL" id="CAJVQB010013644">
    <property type="protein sequence ID" value="CAG8763500.1"/>
    <property type="molecule type" value="Genomic_DNA"/>
</dbReference>
<evidence type="ECO:0000313" key="2">
    <source>
        <dbReference type="Proteomes" id="UP000789901"/>
    </source>
</evidence>
<feature type="non-terminal residue" evidence="1">
    <location>
        <position position="1"/>
    </location>
</feature>
<dbReference type="Gene3D" id="3.30.420.10">
    <property type="entry name" value="Ribonuclease H-like superfamily/Ribonuclease H"/>
    <property type="match status" value="1"/>
</dbReference>
<reference evidence="1 2" key="1">
    <citation type="submission" date="2021-06" db="EMBL/GenBank/DDBJ databases">
        <authorList>
            <person name="Kallberg Y."/>
            <person name="Tangrot J."/>
            <person name="Rosling A."/>
        </authorList>
    </citation>
    <scope>NUCLEOTIDE SEQUENCE [LARGE SCALE GENOMIC DNA]</scope>
    <source>
        <strain evidence="1 2">120-4 pot B 10/14</strain>
    </source>
</reference>
<comment type="caution">
    <text evidence="1">The sequence shown here is derived from an EMBL/GenBank/DDBJ whole genome shotgun (WGS) entry which is preliminary data.</text>
</comment>
<protein>
    <submittedName>
        <fullName evidence="1">14247_t:CDS:1</fullName>
    </submittedName>
</protein>
<proteinExistence type="predicted"/>
<dbReference type="InterPro" id="IPR012337">
    <property type="entry name" value="RNaseH-like_sf"/>
</dbReference>
<evidence type="ECO:0000313" key="1">
    <source>
        <dbReference type="EMBL" id="CAG8763500.1"/>
    </source>
</evidence>
<accession>A0ABN7VEF6</accession>
<name>A0ABN7VEF6_GIGMA</name>
<dbReference type="Proteomes" id="UP000789901">
    <property type="component" value="Unassembled WGS sequence"/>
</dbReference>